<dbReference type="Proteomes" id="UP001237823">
    <property type="component" value="Unassembled WGS sequence"/>
</dbReference>
<feature type="transmembrane region" description="Helical" evidence="1">
    <location>
        <begin position="105"/>
        <end position="126"/>
    </location>
</feature>
<proteinExistence type="predicted"/>
<evidence type="ECO:0000313" key="2">
    <source>
        <dbReference type="EMBL" id="MDM7883498.1"/>
    </source>
</evidence>
<evidence type="ECO:0000313" key="3">
    <source>
        <dbReference type="Proteomes" id="UP001237823"/>
    </source>
</evidence>
<name>A0ABT7T1P3_9MICO</name>
<evidence type="ECO:0000256" key="1">
    <source>
        <dbReference type="SAM" id="Phobius"/>
    </source>
</evidence>
<gene>
    <name evidence="2" type="ORF">QUG92_00110</name>
</gene>
<accession>A0ABT7T1P3</accession>
<keyword evidence="1" id="KW-0472">Membrane</keyword>
<organism evidence="2 3">
    <name type="scientific">Curtobacterium citri</name>
    <dbReference type="NCBI Taxonomy" id="3055139"/>
    <lineage>
        <taxon>Bacteria</taxon>
        <taxon>Bacillati</taxon>
        <taxon>Actinomycetota</taxon>
        <taxon>Actinomycetes</taxon>
        <taxon>Micrococcales</taxon>
        <taxon>Microbacteriaceae</taxon>
        <taxon>Curtobacterium</taxon>
    </lineage>
</organism>
<dbReference type="EMBL" id="JAUCML010000001">
    <property type="protein sequence ID" value="MDM7883498.1"/>
    <property type="molecule type" value="Genomic_DNA"/>
</dbReference>
<keyword evidence="1" id="KW-0812">Transmembrane</keyword>
<feature type="transmembrane region" description="Helical" evidence="1">
    <location>
        <begin position="12"/>
        <end position="32"/>
    </location>
</feature>
<sequence length="204" mass="21630">MVIYDARLVRTAAQVLLDVVVLGGIVVAVLLGRAVSASISALAAIGGRVDEQGSAFEQQLRRTADALGDVPLVGSSVSRPLRDASRSAGDIAAAGSQQQEETLHLAHLLGTSLAVVLVVVLVAVWLRYRGGFIRRASATRRLAQQPDGTELLAVRALTTRDAVGRLGADVVDRWRQRDPETVLALAEIERRSSGLRATVPSSRP</sequence>
<reference evidence="2 3" key="1">
    <citation type="submission" date="2023-06" db="EMBL/GenBank/DDBJ databases">
        <authorList>
            <person name="Feng G."/>
            <person name="Li J."/>
            <person name="Zhu H."/>
        </authorList>
    </citation>
    <scope>NUCLEOTIDE SEQUENCE [LARGE SCALE GENOMIC DNA]</scope>
    <source>
        <strain evidence="2 3">RHCKG23</strain>
    </source>
</reference>
<comment type="caution">
    <text evidence="2">The sequence shown here is derived from an EMBL/GenBank/DDBJ whole genome shotgun (WGS) entry which is preliminary data.</text>
</comment>
<protein>
    <submittedName>
        <fullName evidence="2">Uncharacterized protein</fullName>
    </submittedName>
</protein>
<keyword evidence="3" id="KW-1185">Reference proteome</keyword>
<dbReference type="RefSeq" id="WP_289457083.1">
    <property type="nucleotide sequence ID" value="NZ_JAUCML010000001.1"/>
</dbReference>
<keyword evidence="1" id="KW-1133">Transmembrane helix</keyword>